<dbReference type="NCBIfam" id="TIGR00082">
    <property type="entry name" value="rbfA"/>
    <property type="match status" value="1"/>
</dbReference>
<evidence type="ECO:0000256" key="2">
    <source>
        <dbReference type="HAMAP-Rule" id="MF_00003"/>
    </source>
</evidence>
<dbReference type="PROSITE" id="PS01319">
    <property type="entry name" value="RBFA"/>
    <property type="match status" value="1"/>
</dbReference>
<sequence>MPREFSRKHRVAEELKRELGILLTTEVKDPRVRLVAITDVEVSQDLKYAKVYAGTFDVTAATEDSSKALEGLNAARGFLKRAIGKRLRLRVVPELRFIEDTTERDAQRMSGLIDSAVAEDRRHGDPLDSGTGSDAGEADEGHGTP</sequence>
<dbReference type="SUPFAM" id="SSF89919">
    <property type="entry name" value="Ribosome-binding factor A, RbfA"/>
    <property type="match status" value="1"/>
</dbReference>
<accession>A0ABV2AXG1</accession>
<dbReference type="Gene3D" id="3.30.300.20">
    <property type="match status" value="1"/>
</dbReference>
<proteinExistence type="inferred from homology"/>
<comment type="subcellular location">
    <subcellularLocation>
        <location evidence="2">Cytoplasm</location>
    </subcellularLocation>
</comment>
<dbReference type="Pfam" id="PF02033">
    <property type="entry name" value="RBFA"/>
    <property type="match status" value="1"/>
</dbReference>
<dbReference type="HAMAP" id="MF_00003">
    <property type="entry name" value="RbfA"/>
    <property type="match status" value="1"/>
</dbReference>
<dbReference type="InterPro" id="IPR023799">
    <property type="entry name" value="RbfA_dom_sf"/>
</dbReference>
<protein>
    <recommendedName>
        <fullName evidence="2">Ribosome-binding factor A</fullName>
    </recommendedName>
</protein>
<comment type="subunit">
    <text evidence="2">Monomer. Binds 30S ribosomal subunits, but not 50S ribosomal subunits or 70S ribosomes.</text>
</comment>
<dbReference type="PANTHER" id="PTHR33515">
    <property type="entry name" value="RIBOSOME-BINDING FACTOR A, CHLOROPLASTIC-RELATED"/>
    <property type="match status" value="1"/>
</dbReference>
<comment type="caution">
    <text evidence="4">The sequence shown here is derived from an EMBL/GenBank/DDBJ whole genome shotgun (WGS) entry which is preliminary data.</text>
</comment>
<reference evidence="4 5" key="1">
    <citation type="submission" date="2013-03" db="EMBL/GenBank/DDBJ databases">
        <title>Salinisphaera dokdonensis CL-ES53 Genome Sequencing.</title>
        <authorList>
            <person name="Li C."/>
            <person name="Lai Q."/>
            <person name="Shao Z."/>
        </authorList>
    </citation>
    <scope>NUCLEOTIDE SEQUENCE [LARGE SCALE GENOMIC DNA]</scope>
    <source>
        <strain evidence="4 5">CL-ES53</strain>
    </source>
</reference>
<keyword evidence="5" id="KW-1185">Reference proteome</keyword>
<dbReference type="InterPro" id="IPR000238">
    <property type="entry name" value="RbfA"/>
</dbReference>
<keyword evidence="2" id="KW-0963">Cytoplasm</keyword>
<dbReference type="Proteomes" id="UP001460888">
    <property type="component" value="Unassembled WGS sequence"/>
</dbReference>
<name>A0ABV2AXG1_9GAMM</name>
<gene>
    <name evidence="2 4" type="primary">rbfA</name>
    <name evidence="4" type="ORF">SADO_01145</name>
</gene>
<dbReference type="InterPro" id="IPR020053">
    <property type="entry name" value="Ribosome-bd_factorA_CS"/>
</dbReference>
<feature type="region of interest" description="Disordered" evidence="3">
    <location>
        <begin position="103"/>
        <end position="145"/>
    </location>
</feature>
<evidence type="ECO:0000313" key="5">
    <source>
        <dbReference type="Proteomes" id="UP001460888"/>
    </source>
</evidence>
<evidence type="ECO:0000313" key="4">
    <source>
        <dbReference type="EMBL" id="MES1927819.1"/>
    </source>
</evidence>
<dbReference type="InterPro" id="IPR015946">
    <property type="entry name" value="KH_dom-like_a/b"/>
</dbReference>
<dbReference type="PANTHER" id="PTHR33515:SF1">
    <property type="entry name" value="RIBOSOME-BINDING FACTOR A, CHLOROPLASTIC-RELATED"/>
    <property type="match status" value="1"/>
</dbReference>
<evidence type="ECO:0000256" key="1">
    <source>
        <dbReference type="ARBA" id="ARBA00022517"/>
    </source>
</evidence>
<dbReference type="RefSeq" id="WP_353108520.1">
    <property type="nucleotide sequence ID" value="NZ_APND01000001.1"/>
</dbReference>
<comment type="function">
    <text evidence="2">One of several proteins that assist in the late maturation steps of the functional core of the 30S ribosomal subunit. Associates with free 30S ribosomal subunits (but not with 30S subunits that are part of 70S ribosomes or polysomes). Required for efficient processing of 16S rRNA. May interact with the 5'-terminal helix region of 16S rRNA.</text>
</comment>
<organism evidence="4 5">
    <name type="scientific">Salinisphaera dokdonensis CL-ES53</name>
    <dbReference type="NCBI Taxonomy" id="1304272"/>
    <lineage>
        <taxon>Bacteria</taxon>
        <taxon>Pseudomonadati</taxon>
        <taxon>Pseudomonadota</taxon>
        <taxon>Gammaproteobacteria</taxon>
        <taxon>Salinisphaerales</taxon>
        <taxon>Salinisphaeraceae</taxon>
        <taxon>Salinisphaera</taxon>
    </lineage>
</organism>
<evidence type="ECO:0000256" key="3">
    <source>
        <dbReference type="SAM" id="MobiDB-lite"/>
    </source>
</evidence>
<keyword evidence="1 2" id="KW-0690">Ribosome biogenesis</keyword>
<dbReference type="EMBL" id="APND01000001">
    <property type="protein sequence ID" value="MES1927819.1"/>
    <property type="molecule type" value="Genomic_DNA"/>
</dbReference>
<comment type="similarity">
    <text evidence="2">Belongs to the RbfA family.</text>
</comment>